<dbReference type="Proteomes" id="UP001066276">
    <property type="component" value="Chromosome 2_1"/>
</dbReference>
<proteinExistence type="predicted"/>
<evidence type="ECO:0000313" key="2">
    <source>
        <dbReference type="EMBL" id="KAJ1200943.1"/>
    </source>
</evidence>
<accession>A0AAV7VH55</accession>
<feature type="compositionally biased region" description="Basic and acidic residues" evidence="1">
    <location>
        <begin position="19"/>
        <end position="30"/>
    </location>
</feature>
<comment type="caution">
    <text evidence="2">The sequence shown here is derived from an EMBL/GenBank/DDBJ whole genome shotgun (WGS) entry which is preliminary data.</text>
</comment>
<feature type="region of interest" description="Disordered" evidence="1">
    <location>
        <begin position="1"/>
        <end position="140"/>
    </location>
</feature>
<evidence type="ECO:0000313" key="3">
    <source>
        <dbReference type="Proteomes" id="UP001066276"/>
    </source>
</evidence>
<name>A0AAV7VH55_PLEWA</name>
<dbReference type="EMBL" id="JANPWB010000003">
    <property type="protein sequence ID" value="KAJ1200943.1"/>
    <property type="molecule type" value="Genomic_DNA"/>
</dbReference>
<feature type="compositionally biased region" description="Low complexity" evidence="1">
    <location>
        <begin position="8"/>
        <end position="18"/>
    </location>
</feature>
<reference evidence="2" key="1">
    <citation type="journal article" date="2022" name="bioRxiv">
        <title>Sequencing and chromosome-scale assembly of the giantPleurodeles waltlgenome.</title>
        <authorList>
            <person name="Brown T."/>
            <person name="Elewa A."/>
            <person name="Iarovenko S."/>
            <person name="Subramanian E."/>
            <person name="Araus A.J."/>
            <person name="Petzold A."/>
            <person name="Susuki M."/>
            <person name="Suzuki K.-i.T."/>
            <person name="Hayashi T."/>
            <person name="Toyoda A."/>
            <person name="Oliveira C."/>
            <person name="Osipova E."/>
            <person name="Leigh N.D."/>
            <person name="Simon A."/>
            <person name="Yun M.H."/>
        </authorList>
    </citation>
    <scope>NUCLEOTIDE SEQUENCE</scope>
    <source>
        <strain evidence="2">20211129_DDA</strain>
        <tissue evidence="2">Liver</tissue>
    </source>
</reference>
<evidence type="ECO:0000256" key="1">
    <source>
        <dbReference type="SAM" id="MobiDB-lite"/>
    </source>
</evidence>
<protein>
    <submittedName>
        <fullName evidence="2">Uncharacterized protein</fullName>
    </submittedName>
</protein>
<dbReference type="AlphaFoldDB" id="A0AAV7VH55"/>
<keyword evidence="3" id="KW-1185">Reference proteome</keyword>
<organism evidence="2 3">
    <name type="scientific">Pleurodeles waltl</name>
    <name type="common">Iberian ribbed newt</name>
    <dbReference type="NCBI Taxonomy" id="8319"/>
    <lineage>
        <taxon>Eukaryota</taxon>
        <taxon>Metazoa</taxon>
        <taxon>Chordata</taxon>
        <taxon>Craniata</taxon>
        <taxon>Vertebrata</taxon>
        <taxon>Euteleostomi</taxon>
        <taxon>Amphibia</taxon>
        <taxon>Batrachia</taxon>
        <taxon>Caudata</taxon>
        <taxon>Salamandroidea</taxon>
        <taxon>Salamandridae</taxon>
        <taxon>Pleurodelinae</taxon>
        <taxon>Pleurodeles</taxon>
    </lineage>
</organism>
<feature type="compositionally biased region" description="Basic and acidic residues" evidence="1">
    <location>
        <begin position="48"/>
        <end position="66"/>
    </location>
</feature>
<sequence length="140" mass="14671">MAGGSPRAGAGDSGSSEAGARDEALGERRPSPASVPPGRKGQPAGGPKDAEKCLSTKAVRLREQARRWGPGRRSILGPRTQGSLTFSKPSKPRPGWKGPGRSSVGGGAPEGKRRSGFTLKSDPVHRELLEVRPSRQPSWS</sequence>
<feature type="compositionally biased region" description="Basic and acidic residues" evidence="1">
    <location>
        <begin position="122"/>
        <end position="133"/>
    </location>
</feature>
<gene>
    <name evidence="2" type="ORF">NDU88_004763</name>
</gene>